<protein>
    <recommendedName>
        <fullName evidence="2">DUF1206 domain-containing protein</fullName>
    </recommendedName>
</protein>
<feature type="transmembrane region" description="Helical" evidence="1">
    <location>
        <begin position="184"/>
        <end position="205"/>
    </location>
</feature>
<feature type="transmembrane region" description="Helical" evidence="1">
    <location>
        <begin position="12"/>
        <end position="34"/>
    </location>
</feature>
<reference evidence="3 4" key="1">
    <citation type="submission" date="2018-03" db="EMBL/GenBank/DDBJ databases">
        <title>The draft genome of Sphingosinicella sp. GL-C-18.</title>
        <authorList>
            <person name="Liu L."/>
            <person name="Li L."/>
            <person name="Liang L."/>
            <person name="Zhang X."/>
            <person name="Wang T."/>
        </authorList>
    </citation>
    <scope>NUCLEOTIDE SEQUENCE [LARGE SCALE GENOMIC DNA]</scope>
    <source>
        <strain evidence="3 4">GL-C-18</strain>
    </source>
</reference>
<organism evidence="3 4">
    <name type="scientific">Allosphingosinicella deserti</name>
    <dbReference type="NCBI Taxonomy" id="2116704"/>
    <lineage>
        <taxon>Bacteria</taxon>
        <taxon>Pseudomonadati</taxon>
        <taxon>Pseudomonadota</taxon>
        <taxon>Alphaproteobacteria</taxon>
        <taxon>Sphingomonadales</taxon>
        <taxon>Sphingomonadaceae</taxon>
        <taxon>Allosphingosinicella</taxon>
    </lineage>
</organism>
<proteinExistence type="predicted"/>
<dbReference type="Pfam" id="PF06724">
    <property type="entry name" value="DUF1206"/>
    <property type="match status" value="3"/>
</dbReference>
<accession>A0A2P7QZ22</accession>
<feature type="transmembrane region" description="Helical" evidence="1">
    <location>
        <begin position="54"/>
        <end position="76"/>
    </location>
</feature>
<name>A0A2P7QZ22_9SPHN</name>
<keyword evidence="4" id="KW-1185">Reference proteome</keyword>
<evidence type="ECO:0000256" key="1">
    <source>
        <dbReference type="SAM" id="Phobius"/>
    </source>
</evidence>
<feature type="transmembrane region" description="Helical" evidence="1">
    <location>
        <begin position="88"/>
        <end position="111"/>
    </location>
</feature>
<feature type="domain" description="DUF1206" evidence="2">
    <location>
        <begin position="15"/>
        <end position="77"/>
    </location>
</feature>
<dbReference type="EMBL" id="PXYI01000001">
    <property type="protein sequence ID" value="PSJ43207.1"/>
    <property type="molecule type" value="Genomic_DNA"/>
</dbReference>
<dbReference type="InterPro" id="IPR009597">
    <property type="entry name" value="DUF1206"/>
</dbReference>
<gene>
    <name evidence="3" type="ORF">C7I55_02160</name>
</gene>
<evidence type="ECO:0000259" key="2">
    <source>
        <dbReference type="Pfam" id="PF06724"/>
    </source>
</evidence>
<feature type="domain" description="DUF1206" evidence="2">
    <location>
        <begin position="184"/>
        <end position="248"/>
    </location>
</feature>
<evidence type="ECO:0000313" key="4">
    <source>
        <dbReference type="Proteomes" id="UP000241167"/>
    </source>
</evidence>
<dbReference type="AlphaFoldDB" id="A0A2P7QZ22"/>
<comment type="caution">
    <text evidence="3">The sequence shown here is derived from an EMBL/GenBank/DDBJ whole genome shotgun (WGS) entry which is preliminary data.</text>
</comment>
<keyword evidence="1" id="KW-0812">Transmembrane</keyword>
<dbReference type="Proteomes" id="UP000241167">
    <property type="component" value="Unassembled WGS sequence"/>
</dbReference>
<feature type="transmembrane region" description="Helical" evidence="1">
    <location>
        <begin position="225"/>
        <end position="243"/>
    </location>
</feature>
<keyword evidence="1" id="KW-0472">Membrane</keyword>
<keyword evidence="1" id="KW-1133">Transmembrane helix</keyword>
<feature type="transmembrane region" description="Helical" evidence="1">
    <location>
        <begin position="139"/>
        <end position="157"/>
    </location>
</feature>
<feature type="domain" description="DUF1206" evidence="2">
    <location>
        <begin position="92"/>
        <end position="161"/>
    </location>
</feature>
<evidence type="ECO:0000313" key="3">
    <source>
        <dbReference type="EMBL" id="PSJ43207.1"/>
    </source>
</evidence>
<sequence length="269" mass="27797">MAMPSVPNLEALARIGFAARGIMYILIGILALFTGRSEDGAGALEQLNSGFGRVLLGAMAVGFLGYGLWRISDAIYDSEGHGSDAKGIAVRLGGAVSGVIHLGLCIVAASLTSGSGKGSGGDSTQQGAAATLDLPGGEILVLIGGVVLLATGALQLVKAWRADFLRNLDGEAARRPQIKALGQAGFAARGIVFLVMGWFLLRAGWESRSSEAGGMGEVLASLNPTVHALVAAGLLLFGIFSLVEARYRRINDPKVLERLRSSASRIKPA</sequence>